<organism evidence="1 2">
    <name type="scientific">Lucilia cuprina</name>
    <name type="common">Green bottle fly</name>
    <name type="synonym">Australian sheep blowfly</name>
    <dbReference type="NCBI Taxonomy" id="7375"/>
    <lineage>
        <taxon>Eukaryota</taxon>
        <taxon>Metazoa</taxon>
        <taxon>Ecdysozoa</taxon>
        <taxon>Arthropoda</taxon>
        <taxon>Hexapoda</taxon>
        <taxon>Insecta</taxon>
        <taxon>Pterygota</taxon>
        <taxon>Neoptera</taxon>
        <taxon>Endopterygota</taxon>
        <taxon>Diptera</taxon>
        <taxon>Brachycera</taxon>
        <taxon>Muscomorpha</taxon>
        <taxon>Oestroidea</taxon>
        <taxon>Calliphoridae</taxon>
        <taxon>Luciliinae</taxon>
        <taxon>Lucilia</taxon>
    </lineage>
</organism>
<evidence type="ECO:0000313" key="1">
    <source>
        <dbReference type="EMBL" id="KNC20961.1"/>
    </source>
</evidence>
<dbReference type="EMBL" id="JRES01001686">
    <property type="protein sequence ID" value="KNC20961.1"/>
    <property type="molecule type" value="Genomic_DNA"/>
</dbReference>
<keyword evidence="2" id="KW-1185">Reference proteome</keyword>
<comment type="caution">
    <text evidence="1">The sequence shown here is derived from an EMBL/GenBank/DDBJ whole genome shotgun (WGS) entry which is preliminary data.</text>
</comment>
<proteinExistence type="predicted"/>
<evidence type="ECO:0000313" key="2">
    <source>
        <dbReference type="Proteomes" id="UP000037069"/>
    </source>
</evidence>
<dbReference type="AlphaFoldDB" id="A0A0L0BLN7"/>
<dbReference type="Proteomes" id="UP000037069">
    <property type="component" value="Unassembled WGS sequence"/>
</dbReference>
<sequence length="260" mass="29906">MTLTYISHSNDKKNMNNIANFSFANTILKLKCEYSITDKVINFLISEFMEVLNNQNAANIQKITQICTDYNISEYKNELINAMSSNNIVSELKTFQSNYKRKIFSKKQYIIKPSLIRYLKELEDTGIIVTINGSSVTFRGSLIAVLGDNLGSHQIDLNKAEERNPVNYLEFVKNIYINPQLCMGLNKASCLNELNYFNVCEGLHSCLAHDLFEDYDDPVWQFLTAIIEMSRLICSTEINEDQINLLKKCTWNFEENVSPN</sequence>
<gene>
    <name evidence="1" type="ORF">FF38_09109</name>
</gene>
<protein>
    <submittedName>
        <fullName evidence="1">Uncharacterized protein</fullName>
    </submittedName>
</protein>
<reference evidence="1 2" key="1">
    <citation type="journal article" date="2015" name="Nat. Commun.">
        <title>Lucilia cuprina genome unlocks parasitic fly biology to underpin future interventions.</title>
        <authorList>
            <person name="Anstead C.A."/>
            <person name="Korhonen P.K."/>
            <person name="Young N.D."/>
            <person name="Hall R.S."/>
            <person name="Jex A.R."/>
            <person name="Murali S.C."/>
            <person name="Hughes D.S."/>
            <person name="Lee S.F."/>
            <person name="Perry T."/>
            <person name="Stroehlein A.J."/>
            <person name="Ansell B.R."/>
            <person name="Breugelmans B."/>
            <person name="Hofmann A."/>
            <person name="Qu J."/>
            <person name="Dugan S."/>
            <person name="Lee S.L."/>
            <person name="Chao H."/>
            <person name="Dinh H."/>
            <person name="Han Y."/>
            <person name="Doddapaneni H.V."/>
            <person name="Worley K.C."/>
            <person name="Muzny D.M."/>
            <person name="Ioannidis P."/>
            <person name="Waterhouse R.M."/>
            <person name="Zdobnov E.M."/>
            <person name="James P.J."/>
            <person name="Bagnall N.H."/>
            <person name="Kotze A.C."/>
            <person name="Gibbs R.A."/>
            <person name="Richards S."/>
            <person name="Batterham P."/>
            <person name="Gasser R.B."/>
        </authorList>
    </citation>
    <scope>NUCLEOTIDE SEQUENCE [LARGE SCALE GENOMIC DNA]</scope>
    <source>
        <strain evidence="1 2">LS</strain>
        <tissue evidence="1">Full body</tissue>
    </source>
</reference>
<name>A0A0L0BLN7_LUCCU</name>
<accession>A0A0L0BLN7</accession>